<organism evidence="1 2">
    <name type="scientific">Pseudomonas neuropathica</name>
    <dbReference type="NCBI Taxonomy" id="2730425"/>
    <lineage>
        <taxon>Bacteria</taxon>
        <taxon>Pseudomonadati</taxon>
        <taxon>Pseudomonadota</taxon>
        <taxon>Gammaproteobacteria</taxon>
        <taxon>Pseudomonadales</taxon>
        <taxon>Pseudomonadaceae</taxon>
        <taxon>Pseudomonas</taxon>
    </lineage>
</organism>
<protein>
    <submittedName>
        <fullName evidence="1">Uncharacterized protein</fullName>
    </submittedName>
</protein>
<dbReference type="Proteomes" id="UP001622950">
    <property type="component" value="Unassembled WGS sequence"/>
</dbReference>
<name>A0ACC7MSE8_9PSED</name>
<gene>
    <name evidence="1" type="ORF">ACJEBM_11095</name>
</gene>
<accession>A0ACC7MSE8</accession>
<dbReference type="EMBL" id="JBJHQE010000015">
    <property type="protein sequence ID" value="MFK9081218.1"/>
    <property type="molecule type" value="Genomic_DNA"/>
</dbReference>
<reference evidence="1" key="1">
    <citation type="submission" date="2024-11" db="EMBL/GenBank/DDBJ databases">
        <authorList>
            <person name="Lucas J.A."/>
        </authorList>
    </citation>
    <scope>NUCLEOTIDE SEQUENCE</scope>
    <source>
        <strain evidence="1">Z 8.8</strain>
    </source>
</reference>
<evidence type="ECO:0000313" key="1">
    <source>
        <dbReference type="EMBL" id="MFK9081218.1"/>
    </source>
</evidence>
<sequence length="223" mass="22896">MKVQDVCKAGNTEACERVRFTETGAFAGGIGGGVAAGAILSAPVVGALCIGLGVPTGGLGTLACSIVVVGIGSYAGGVYGGKGGEIIGGGYIRVCEMTTAELIVGGLCGVVLLGIYVWIGIALYLGYTKGEELSKYFKNSSSLITVDTHKHTGPFGKLQLVGGIASVVTFPRFFINRGIASAADIEGFPPPIRRKLIILQWSVIGLLATLVFLVSLWESGVLK</sequence>
<evidence type="ECO:0000313" key="2">
    <source>
        <dbReference type="Proteomes" id="UP001622950"/>
    </source>
</evidence>
<keyword evidence="2" id="KW-1185">Reference proteome</keyword>
<proteinExistence type="predicted"/>
<comment type="caution">
    <text evidence="1">The sequence shown here is derived from an EMBL/GenBank/DDBJ whole genome shotgun (WGS) entry which is preliminary data.</text>
</comment>